<dbReference type="GO" id="GO:0005829">
    <property type="term" value="C:cytosol"/>
    <property type="evidence" value="ECO:0007669"/>
    <property type="project" value="TreeGrafter"/>
</dbReference>
<reference evidence="5 6" key="1">
    <citation type="submission" date="2017-09" db="EMBL/GenBank/DDBJ databases">
        <title>Arcobacter canalis sp. nov., a new species isolated from a water canal contaminated with urban sewage.</title>
        <authorList>
            <person name="Perez-Cataluna A."/>
            <person name="Salas-Masso N."/>
            <person name="Figueras M.J."/>
        </authorList>
    </citation>
    <scope>NUCLEOTIDE SEQUENCE [LARGE SCALE GENOMIC DNA]</scope>
    <source>
        <strain evidence="5 6">F98-3</strain>
    </source>
</reference>
<evidence type="ECO:0000313" key="7">
    <source>
        <dbReference type="Proteomes" id="UP000262712"/>
    </source>
</evidence>
<dbReference type="PANTHER" id="PTHR43285:SF2">
    <property type="entry name" value="ANTHRANILATE PHOSPHORIBOSYLTRANSFERASE"/>
    <property type="match status" value="1"/>
</dbReference>
<evidence type="ECO:0000313" key="5">
    <source>
        <dbReference type="EMBL" id="PHO18825.1"/>
    </source>
</evidence>
<evidence type="ECO:0000256" key="1">
    <source>
        <dbReference type="ARBA" id="ARBA00022676"/>
    </source>
</evidence>
<dbReference type="Gene3D" id="1.20.970.10">
    <property type="entry name" value="Transferase, Pyrimidine Nucleoside Phosphorylase, Chain C"/>
    <property type="match status" value="1"/>
</dbReference>
<reference evidence="4 7" key="2">
    <citation type="submission" date="2018-08" db="EMBL/GenBank/DDBJ databases">
        <title>Complete genome of the Arcobacter molluscorum type strain LMG 25693.</title>
        <authorList>
            <person name="Miller W.G."/>
            <person name="Yee E."/>
            <person name="Bono J.L."/>
        </authorList>
    </citation>
    <scope>NUCLEOTIDE SEQUENCE [LARGE SCALE GENOMIC DNA]</scope>
    <source>
        <strain evidence="4 7">CECT 7696</strain>
    </source>
</reference>
<dbReference type="InterPro" id="IPR035902">
    <property type="entry name" value="Nuc_phospho_transferase"/>
</dbReference>
<proteinExistence type="predicted"/>
<dbReference type="EMBL" id="CP032098">
    <property type="protein sequence ID" value="AXX91428.1"/>
    <property type="molecule type" value="Genomic_DNA"/>
</dbReference>
<dbReference type="Proteomes" id="UP000221222">
    <property type="component" value="Unassembled WGS sequence"/>
</dbReference>
<evidence type="ECO:0000313" key="6">
    <source>
        <dbReference type="Proteomes" id="UP000221222"/>
    </source>
</evidence>
<evidence type="ECO:0000313" key="4">
    <source>
        <dbReference type="EMBL" id="AXX91428.1"/>
    </source>
</evidence>
<protein>
    <submittedName>
        <fullName evidence="5">Glycosyl transferase</fullName>
    </submittedName>
    <submittedName>
        <fullName evidence="4">Glycosyltransferase</fullName>
    </submittedName>
</protein>
<dbReference type="SUPFAM" id="SSF47648">
    <property type="entry name" value="Nucleoside phosphorylase/phosphoribosyltransferase N-terminal domain"/>
    <property type="match status" value="1"/>
</dbReference>
<sequence>MDFKKYIKAVGTGIKGNRDLSEKEIIDAITKILNKDVTNAQIGAFLIGFRVKLESDEELKACVKALKNFMTFYEVKDSIELGYSFDGRVKNPFLFPLYEDILKDFYRKNSDIRRLNLVISTDKLQPAKIGMCAKDLTDELKTNEYVYTFDRQNYLKQLSDLTSLRHELGLRTVFNTVEKLLGVGKSEYAVTTAFHKPYVQKYINIFSDYFKQVTIVKAPEGSPEVFSDGKYWQKLDDKIIEKNFELSHYGINYDKVYENITVEESKKIINNPTQEILKLSKFNIALYLLFANRVDSLQEAWERLN</sequence>
<dbReference type="SUPFAM" id="SSF52418">
    <property type="entry name" value="Nucleoside phosphorylase/phosphoribosyltransferase catalytic domain"/>
    <property type="match status" value="1"/>
</dbReference>
<dbReference type="PANTHER" id="PTHR43285">
    <property type="entry name" value="ANTHRANILATE PHOSPHORIBOSYLTRANSFERASE"/>
    <property type="match status" value="1"/>
</dbReference>
<dbReference type="Proteomes" id="UP000262712">
    <property type="component" value="Chromosome"/>
</dbReference>
<dbReference type="KEGG" id="amol:AMOL_0412"/>
<dbReference type="GO" id="GO:0004048">
    <property type="term" value="F:anthranilate phosphoribosyltransferase activity"/>
    <property type="evidence" value="ECO:0007669"/>
    <property type="project" value="InterPro"/>
</dbReference>
<feature type="domain" description="Glycosyl transferase family 3 N-terminal" evidence="3">
    <location>
        <begin position="4"/>
        <end position="69"/>
    </location>
</feature>
<dbReference type="InterPro" id="IPR005940">
    <property type="entry name" value="Anthranilate_Pribosyl_Tfrase"/>
</dbReference>
<dbReference type="InterPro" id="IPR036320">
    <property type="entry name" value="Glycosyl_Trfase_fam3_N_dom_sf"/>
</dbReference>
<dbReference type="Pfam" id="PF02885">
    <property type="entry name" value="Glycos_trans_3N"/>
    <property type="match status" value="1"/>
</dbReference>
<evidence type="ECO:0000259" key="3">
    <source>
        <dbReference type="Pfam" id="PF02885"/>
    </source>
</evidence>
<organism evidence="5 6">
    <name type="scientific">Malaciobacter molluscorum LMG 25693</name>
    <dbReference type="NCBI Taxonomy" id="870501"/>
    <lineage>
        <taxon>Bacteria</taxon>
        <taxon>Pseudomonadati</taxon>
        <taxon>Campylobacterota</taxon>
        <taxon>Epsilonproteobacteria</taxon>
        <taxon>Campylobacterales</taxon>
        <taxon>Arcobacteraceae</taxon>
        <taxon>Malaciobacter</taxon>
    </lineage>
</organism>
<accession>A0A2G1DJY9</accession>
<keyword evidence="2 5" id="KW-0808">Transferase</keyword>
<dbReference type="AlphaFoldDB" id="A0A2G1DJY9"/>
<name>A0A2G1DJY9_9BACT</name>
<dbReference type="Gene3D" id="3.40.1030.10">
    <property type="entry name" value="Nucleoside phosphorylase/phosphoribosyltransferase catalytic domain"/>
    <property type="match status" value="1"/>
</dbReference>
<evidence type="ECO:0000256" key="2">
    <source>
        <dbReference type="ARBA" id="ARBA00022679"/>
    </source>
</evidence>
<dbReference type="InterPro" id="IPR017459">
    <property type="entry name" value="Glycosyl_Trfase_fam3_N_dom"/>
</dbReference>
<gene>
    <name evidence="4" type="ORF">AMOL_0412</name>
    <name evidence="5" type="ORF">CPU12_02910</name>
</gene>
<keyword evidence="6" id="KW-1185">Reference proteome</keyword>
<dbReference type="EMBL" id="NXFY01000003">
    <property type="protein sequence ID" value="PHO18825.1"/>
    <property type="molecule type" value="Genomic_DNA"/>
</dbReference>
<dbReference type="GO" id="GO:0000162">
    <property type="term" value="P:L-tryptophan biosynthetic process"/>
    <property type="evidence" value="ECO:0007669"/>
    <property type="project" value="InterPro"/>
</dbReference>
<dbReference type="RefSeq" id="WP_099341584.1">
    <property type="nucleotide sequence ID" value="NZ_CP032098.1"/>
</dbReference>
<keyword evidence="1" id="KW-0328">Glycosyltransferase</keyword>